<dbReference type="InterPro" id="IPR028082">
    <property type="entry name" value="Peripla_BP_I"/>
</dbReference>
<sequence>MLVAQRRDQLLSELKASGGLKVVDLAARLGVSRATVRRDLLDLEAEGRLSRVRGGAVVTASRGATAAETDDEPGGATGGARIGPPPPERTLGLLVPSATYYYPRVVAGVQAVAAERGARAVISLSDYAQGDEAERIEGLRASGASGLLVASAAGHELPAETQGLLEATGLPFLLMERQPSDPFASCEFVVSDHRQGAFAAAGHLAGLGHRAVALFTNGSPTADQVRDGHRAAVERLALAPDAPFHDSGRPTMGSTEAAEHYERFIEACLASGTRAALVHSDHDAIELMRRLRVRGLRTPDDMALIAYDDEIASLADVPLTAVAPPKQQLGEQAARLLLDRIDAPDPAAVPVRQLFLQPRLVVRSSCGAQTAHRGD</sequence>
<dbReference type="EMBL" id="JAHWZY010000020">
    <property type="protein sequence ID" value="MEZ3180919.1"/>
    <property type="molecule type" value="Genomic_DNA"/>
</dbReference>
<dbReference type="PRINTS" id="PR00037">
    <property type="entry name" value="HTHLACR"/>
</dbReference>
<keyword evidence="1" id="KW-0805">Transcription regulation</keyword>
<feature type="domain" description="HTH deoR-type" evidence="5">
    <location>
        <begin position="3"/>
        <end position="58"/>
    </location>
</feature>
<reference evidence="6 7" key="1">
    <citation type="journal article" date="2021" name="Res Sq">
        <title>Streptomyces Pimoensis sp. nov., Isolated From the Taklimakan Desert in Xinjiang, China.</title>
        <authorList>
            <person name="Zhang P."/>
            <person name="Luo X."/>
            <person name="Luo X."/>
            <person name="Liu Z."/>
            <person name="Xia Z."/>
            <person name="Wan C."/>
            <person name="zhang L."/>
        </authorList>
    </citation>
    <scope>NUCLEOTIDE SEQUENCE [LARGE SCALE GENOMIC DNA]</scope>
    <source>
        <strain evidence="6 7">TRM75549</strain>
    </source>
</reference>
<keyword evidence="7" id="KW-1185">Reference proteome</keyword>
<comment type="caution">
    <text evidence="6">The sequence shown here is derived from an EMBL/GenBank/DDBJ whole genome shotgun (WGS) entry which is preliminary data.</text>
</comment>
<dbReference type="InterPro" id="IPR046335">
    <property type="entry name" value="LacI/GalR-like_sensor"/>
</dbReference>
<feature type="region of interest" description="Disordered" evidence="4">
    <location>
        <begin position="60"/>
        <end position="88"/>
    </location>
</feature>
<dbReference type="InterPro" id="IPR018356">
    <property type="entry name" value="Tscrpt_reg_HTH_DeoR_CS"/>
</dbReference>
<evidence type="ECO:0000313" key="6">
    <source>
        <dbReference type="EMBL" id="MEZ3180919.1"/>
    </source>
</evidence>
<dbReference type="InterPro" id="IPR036388">
    <property type="entry name" value="WH-like_DNA-bd_sf"/>
</dbReference>
<evidence type="ECO:0000256" key="1">
    <source>
        <dbReference type="ARBA" id="ARBA00023015"/>
    </source>
</evidence>
<dbReference type="Gene3D" id="1.10.10.10">
    <property type="entry name" value="Winged helix-like DNA-binding domain superfamily/Winged helix DNA-binding domain"/>
    <property type="match status" value="1"/>
</dbReference>
<protein>
    <submittedName>
        <fullName evidence="6">Substrate-binding domain-containing protein</fullName>
    </submittedName>
</protein>
<organism evidence="6 7">
    <name type="scientific">Streptomyces pimonensis</name>
    <dbReference type="NCBI Taxonomy" id="2860288"/>
    <lineage>
        <taxon>Bacteria</taxon>
        <taxon>Bacillati</taxon>
        <taxon>Actinomycetota</taxon>
        <taxon>Actinomycetes</taxon>
        <taxon>Kitasatosporales</taxon>
        <taxon>Streptomycetaceae</taxon>
        <taxon>Streptomyces</taxon>
    </lineage>
</organism>
<dbReference type="SMART" id="SM00420">
    <property type="entry name" value="HTH_DEOR"/>
    <property type="match status" value="1"/>
</dbReference>
<proteinExistence type="predicted"/>
<dbReference type="PANTHER" id="PTHR30146">
    <property type="entry name" value="LACI-RELATED TRANSCRIPTIONAL REPRESSOR"/>
    <property type="match status" value="1"/>
</dbReference>
<dbReference type="SUPFAM" id="SSF46785">
    <property type="entry name" value="Winged helix' DNA-binding domain"/>
    <property type="match status" value="1"/>
</dbReference>
<dbReference type="InterPro" id="IPR001034">
    <property type="entry name" value="DeoR_HTH"/>
</dbReference>
<name>A0ABV4J215_9ACTN</name>
<keyword evidence="3" id="KW-0804">Transcription</keyword>
<dbReference type="InterPro" id="IPR036390">
    <property type="entry name" value="WH_DNA-bd_sf"/>
</dbReference>
<dbReference type="SUPFAM" id="SSF53822">
    <property type="entry name" value="Periplasmic binding protein-like I"/>
    <property type="match status" value="1"/>
</dbReference>
<dbReference type="Proteomes" id="UP001567537">
    <property type="component" value="Unassembled WGS sequence"/>
</dbReference>
<evidence type="ECO:0000313" key="7">
    <source>
        <dbReference type="Proteomes" id="UP001567537"/>
    </source>
</evidence>
<evidence type="ECO:0000256" key="2">
    <source>
        <dbReference type="ARBA" id="ARBA00023125"/>
    </source>
</evidence>
<evidence type="ECO:0000256" key="4">
    <source>
        <dbReference type="SAM" id="MobiDB-lite"/>
    </source>
</evidence>
<dbReference type="Gene3D" id="3.40.50.2300">
    <property type="match status" value="2"/>
</dbReference>
<dbReference type="Pfam" id="PF08220">
    <property type="entry name" value="HTH_DeoR"/>
    <property type="match status" value="1"/>
</dbReference>
<keyword evidence="2" id="KW-0238">DNA-binding</keyword>
<dbReference type="PROSITE" id="PS00894">
    <property type="entry name" value="HTH_DEOR_1"/>
    <property type="match status" value="1"/>
</dbReference>
<accession>A0ABV4J215</accession>
<dbReference type="CDD" id="cd06267">
    <property type="entry name" value="PBP1_LacI_sugar_binding-like"/>
    <property type="match status" value="1"/>
</dbReference>
<evidence type="ECO:0000256" key="3">
    <source>
        <dbReference type="ARBA" id="ARBA00023163"/>
    </source>
</evidence>
<dbReference type="PROSITE" id="PS51000">
    <property type="entry name" value="HTH_DEOR_2"/>
    <property type="match status" value="1"/>
</dbReference>
<gene>
    <name evidence="6" type="ORF">KYY02_20165</name>
</gene>
<evidence type="ECO:0000259" key="5">
    <source>
        <dbReference type="PROSITE" id="PS51000"/>
    </source>
</evidence>
<dbReference type="Pfam" id="PF13377">
    <property type="entry name" value="Peripla_BP_3"/>
    <property type="match status" value="1"/>
</dbReference>
<dbReference type="PANTHER" id="PTHR30146:SF155">
    <property type="entry name" value="ALANINE RACEMASE"/>
    <property type="match status" value="1"/>
</dbReference>